<protein>
    <submittedName>
        <fullName evidence="7">Iron-containing alcohol dehydrogenase</fullName>
    </submittedName>
</protein>
<sequence length="454" mass="47054">MLVCNVDNIVFRGRGGGSVVLVDSVTRAGGSVIAHRRSSEEPAVGATGPSRSPADRALTRATSRQATPRLAKFHVPEILFGPGSLSEAAHAAVRLGARRPFLVTDPGLCAAGWPNQLCAHLAEAGLRPTVWEGVTPNPKDHEIAAGHVRYLQEGCDVIIALGGGSVIDAAKGVALLAGNGGTILDYEGVDRMGLPIPPMVMVPSTSGTGADVSQFCIVTDTARNTKITILGRALVPDVSIVDPYLLTTMPDWLNAATGLDALTHGIEAYVSRAHNPLTDHHALQAIALVGENLVLTMDHPAEEAPRTCMAQAALEAGLAFTNAILGATHAMSHQVGGLLDLPHGVINGVLLPHVIRFNAAAEPHRFVPIAQALGLPGDIVPDSDAGAVEAAEWTACEVRRLADELGVPKGLGEIGVTDADVPLLATMTLADACLSTNPRGADAADIETLFRAAL</sequence>
<dbReference type="InterPro" id="IPR018211">
    <property type="entry name" value="ADH_Fe_CS"/>
</dbReference>
<dbReference type="Proteomes" id="UP001500928">
    <property type="component" value="Unassembled WGS sequence"/>
</dbReference>
<comment type="caution">
    <text evidence="7">The sequence shown here is derived from an EMBL/GenBank/DDBJ whole genome shotgun (WGS) entry which is preliminary data.</text>
</comment>
<dbReference type="PANTHER" id="PTHR11496">
    <property type="entry name" value="ALCOHOL DEHYDROGENASE"/>
    <property type="match status" value="1"/>
</dbReference>
<evidence type="ECO:0000259" key="5">
    <source>
        <dbReference type="Pfam" id="PF00465"/>
    </source>
</evidence>
<dbReference type="InterPro" id="IPR001670">
    <property type="entry name" value="ADH_Fe/GldA"/>
</dbReference>
<comment type="similarity">
    <text evidence="1">Belongs to the iron-containing alcohol dehydrogenase family.</text>
</comment>
<name>A0ABP9BZA8_9PSEU</name>
<feature type="domain" description="Fe-containing alcohol dehydrogenase-like C-terminal" evidence="6">
    <location>
        <begin position="255"/>
        <end position="454"/>
    </location>
</feature>
<dbReference type="Pfam" id="PF00465">
    <property type="entry name" value="Fe-ADH"/>
    <property type="match status" value="1"/>
</dbReference>
<feature type="region of interest" description="Disordered" evidence="4">
    <location>
        <begin position="36"/>
        <end position="65"/>
    </location>
</feature>
<organism evidence="7 8">
    <name type="scientific">Actinomycetospora chlora</name>
    <dbReference type="NCBI Taxonomy" id="663608"/>
    <lineage>
        <taxon>Bacteria</taxon>
        <taxon>Bacillati</taxon>
        <taxon>Actinomycetota</taxon>
        <taxon>Actinomycetes</taxon>
        <taxon>Pseudonocardiales</taxon>
        <taxon>Pseudonocardiaceae</taxon>
        <taxon>Actinomycetospora</taxon>
    </lineage>
</organism>
<gene>
    <name evidence="7" type="ORF">GCM10023200_44320</name>
</gene>
<accession>A0ABP9BZA8</accession>
<dbReference type="PROSITE" id="PS00913">
    <property type="entry name" value="ADH_IRON_1"/>
    <property type="match status" value="1"/>
</dbReference>
<reference evidence="8" key="1">
    <citation type="journal article" date="2019" name="Int. J. Syst. Evol. Microbiol.">
        <title>The Global Catalogue of Microorganisms (GCM) 10K type strain sequencing project: providing services to taxonomists for standard genome sequencing and annotation.</title>
        <authorList>
            <consortium name="The Broad Institute Genomics Platform"/>
            <consortium name="The Broad Institute Genome Sequencing Center for Infectious Disease"/>
            <person name="Wu L."/>
            <person name="Ma J."/>
        </authorList>
    </citation>
    <scope>NUCLEOTIDE SEQUENCE [LARGE SCALE GENOMIC DNA]</scope>
    <source>
        <strain evidence="8">JCM 17979</strain>
    </source>
</reference>
<evidence type="ECO:0000313" key="7">
    <source>
        <dbReference type="EMBL" id="GAA4802303.1"/>
    </source>
</evidence>
<evidence type="ECO:0000256" key="3">
    <source>
        <dbReference type="ARBA" id="ARBA00023027"/>
    </source>
</evidence>
<dbReference type="Gene3D" id="1.20.1090.10">
    <property type="entry name" value="Dehydroquinate synthase-like - alpha domain"/>
    <property type="match status" value="1"/>
</dbReference>
<dbReference type="InterPro" id="IPR056798">
    <property type="entry name" value="ADH_Fe_C"/>
</dbReference>
<keyword evidence="3" id="KW-0520">NAD</keyword>
<dbReference type="SUPFAM" id="SSF56796">
    <property type="entry name" value="Dehydroquinate synthase-like"/>
    <property type="match status" value="1"/>
</dbReference>
<evidence type="ECO:0000256" key="4">
    <source>
        <dbReference type="SAM" id="MobiDB-lite"/>
    </source>
</evidence>
<dbReference type="PANTHER" id="PTHR11496:SF102">
    <property type="entry name" value="ALCOHOL DEHYDROGENASE 4"/>
    <property type="match status" value="1"/>
</dbReference>
<evidence type="ECO:0000256" key="1">
    <source>
        <dbReference type="ARBA" id="ARBA00007358"/>
    </source>
</evidence>
<dbReference type="InterPro" id="IPR039697">
    <property type="entry name" value="Alcohol_dehydrogenase_Fe"/>
</dbReference>
<proteinExistence type="inferred from homology"/>
<dbReference type="EMBL" id="BAABHO010000042">
    <property type="protein sequence ID" value="GAA4802303.1"/>
    <property type="molecule type" value="Genomic_DNA"/>
</dbReference>
<dbReference type="Gene3D" id="3.40.50.1970">
    <property type="match status" value="1"/>
</dbReference>
<evidence type="ECO:0000259" key="6">
    <source>
        <dbReference type="Pfam" id="PF25137"/>
    </source>
</evidence>
<evidence type="ECO:0000313" key="8">
    <source>
        <dbReference type="Proteomes" id="UP001500928"/>
    </source>
</evidence>
<keyword evidence="2" id="KW-0560">Oxidoreductase</keyword>
<dbReference type="Pfam" id="PF25137">
    <property type="entry name" value="ADH_Fe_C"/>
    <property type="match status" value="1"/>
</dbReference>
<keyword evidence="8" id="KW-1185">Reference proteome</keyword>
<feature type="domain" description="Alcohol dehydrogenase iron-type/glycerol dehydrogenase GldA" evidence="5">
    <location>
        <begin position="77"/>
        <end position="243"/>
    </location>
</feature>
<evidence type="ECO:0000256" key="2">
    <source>
        <dbReference type="ARBA" id="ARBA00023002"/>
    </source>
</evidence>